<accession>A0A4Y7SM03</accession>
<gene>
    <name evidence="2" type="ORF">FA13DRAFT_1798496</name>
</gene>
<dbReference type="Pfam" id="PF25794">
    <property type="entry name" value="SACS"/>
    <property type="match status" value="1"/>
</dbReference>
<dbReference type="GO" id="GO:0030544">
    <property type="term" value="F:Hsp70 protein binding"/>
    <property type="evidence" value="ECO:0007669"/>
    <property type="project" value="TreeGrafter"/>
</dbReference>
<name>A0A4Y7SM03_COPMI</name>
<evidence type="ECO:0000313" key="2">
    <source>
        <dbReference type="EMBL" id="TEB22917.1"/>
    </source>
</evidence>
<dbReference type="OrthoDB" id="1262810at2759"/>
<evidence type="ECO:0000259" key="1">
    <source>
        <dbReference type="Pfam" id="PF25794"/>
    </source>
</evidence>
<dbReference type="PANTHER" id="PTHR15600:SF42">
    <property type="entry name" value="SACSIN"/>
    <property type="match status" value="1"/>
</dbReference>
<proteinExistence type="predicted"/>
<dbReference type="PANTHER" id="PTHR15600">
    <property type="entry name" value="SACSIN"/>
    <property type="match status" value="1"/>
</dbReference>
<dbReference type="STRING" id="71717.A0A4Y7SM03"/>
<dbReference type="EMBL" id="QPFP01000084">
    <property type="protein sequence ID" value="TEB22917.1"/>
    <property type="molecule type" value="Genomic_DNA"/>
</dbReference>
<organism evidence="2 3">
    <name type="scientific">Coprinellus micaceus</name>
    <name type="common">Glistening ink-cap mushroom</name>
    <name type="synonym">Coprinus micaceus</name>
    <dbReference type="NCBI Taxonomy" id="71717"/>
    <lineage>
        <taxon>Eukaryota</taxon>
        <taxon>Fungi</taxon>
        <taxon>Dikarya</taxon>
        <taxon>Basidiomycota</taxon>
        <taxon>Agaricomycotina</taxon>
        <taxon>Agaricomycetes</taxon>
        <taxon>Agaricomycetidae</taxon>
        <taxon>Agaricales</taxon>
        <taxon>Agaricineae</taxon>
        <taxon>Psathyrellaceae</taxon>
        <taxon>Coprinellus</taxon>
    </lineage>
</organism>
<evidence type="ECO:0000313" key="3">
    <source>
        <dbReference type="Proteomes" id="UP000298030"/>
    </source>
</evidence>
<dbReference type="InterPro" id="IPR052972">
    <property type="entry name" value="Sacsin_chaperone_reg"/>
</dbReference>
<keyword evidence="3" id="KW-1185">Reference proteome</keyword>
<protein>
    <recommendedName>
        <fullName evidence="1">Sacsin/Nov domain-containing protein</fullName>
    </recommendedName>
</protein>
<comment type="caution">
    <text evidence="2">The sequence shown here is derived from an EMBL/GenBank/DDBJ whole genome shotgun (WGS) entry which is preliminary data.</text>
</comment>
<reference evidence="2 3" key="1">
    <citation type="journal article" date="2019" name="Nat. Ecol. Evol.">
        <title>Megaphylogeny resolves global patterns of mushroom evolution.</title>
        <authorList>
            <person name="Varga T."/>
            <person name="Krizsan K."/>
            <person name="Foldi C."/>
            <person name="Dima B."/>
            <person name="Sanchez-Garcia M."/>
            <person name="Sanchez-Ramirez S."/>
            <person name="Szollosi G.J."/>
            <person name="Szarkandi J.G."/>
            <person name="Papp V."/>
            <person name="Albert L."/>
            <person name="Andreopoulos W."/>
            <person name="Angelini C."/>
            <person name="Antonin V."/>
            <person name="Barry K.W."/>
            <person name="Bougher N.L."/>
            <person name="Buchanan P."/>
            <person name="Buyck B."/>
            <person name="Bense V."/>
            <person name="Catcheside P."/>
            <person name="Chovatia M."/>
            <person name="Cooper J."/>
            <person name="Damon W."/>
            <person name="Desjardin D."/>
            <person name="Finy P."/>
            <person name="Geml J."/>
            <person name="Haridas S."/>
            <person name="Hughes K."/>
            <person name="Justo A."/>
            <person name="Karasinski D."/>
            <person name="Kautmanova I."/>
            <person name="Kiss B."/>
            <person name="Kocsube S."/>
            <person name="Kotiranta H."/>
            <person name="LaButti K.M."/>
            <person name="Lechner B.E."/>
            <person name="Liimatainen K."/>
            <person name="Lipzen A."/>
            <person name="Lukacs Z."/>
            <person name="Mihaltcheva S."/>
            <person name="Morgado L.N."/>
            <person name="Niskanen T."/>
            <person name="Noordeloos M.E."/>
            <person name="Ohm R.A."/>
            <person name="Ortiz-Santana B."/>
            <person name="Ovrebo C."/>
            <person name="Racz N."/>
            <person name="Riley R."/>
            <person name="Savchenko A."/>
            <person name="Shiryaev A."/>
            <person name="Soop K."/>
            <person name="Spirin V."/>
            <person name="Szebenyi C."/>
            <person name="Tomsovsky M."/>
            <person name="Tulloss R.E."/>
            <person name="Uehling J."/>
            <person name="Grigoriev I.V."/>
            <person name="Vagvolgyi C."/>
            <person name="Papp T."/>
            <person name="Martin F.M."/>
            <person name="Miettinen O."/>
            <person name="Hibbett D.S."/>
            <person name="Nagy L.G."/>
        </authorList>
    </citation>
    <scope>NUCLEOTIDE SEQUENCE [LARGE SCALE GENOMIC DNA]</scope>
    <source>
        <strain evidence="2 3">FP101781</strain>
    </source>
</reference>
<dbReference type="InterPro" id="IPR058210">
    <property type="entry name" value="SACS/Nov_dom"/>
</dbReference>
<dbReference type="AlphaFoldDB" id="A0A4Y7SM03"/>
<dbReference type="Proteomes" id="UP000298030">
    <property type="component" value="Unassembled WGS sequence"/>
</dbReference>
<feature type="domain" description="Sacsin/Nov" evidence="1">
    <location>
        <begin position="6"/>
        <end position="99"/>
    </location>
</feature>
<sequence length="192" mass="21956">MTAEEVPLVAYLKKILDDYPFSSGLIRELLQHSEGAGATEQSFESQCTNGRPSLLAYNNALSSDEDWKAVCKIEDPPKEADTSKIGKIGVGIRPCYHTTCKFSRQQARNIQSPKDLTRLYEAVLRKFELFKLERAQWKEPSFVWTISDQSEFRRKTVLPQEMEQMFSDFIEEDLTAVSIPQVSWIHDQGVFG</sequence>